<name>A0A4R5BSX4_9ACTN</name>
<dbReference type="SUPFAM" id="SSF69118">
    <property type="entry name" value="AhpD-like"/>
    <property type="match status" value="1"/>
</dbReference>
<dbReference type="EMBL" id="SMKY01000025">
    <property type="protein sequence ID" value="TDD87194.1"/>
    <property type="molecule type" value="Genomic_DNA"/>
</dbReference>
<evidence type="ECO:0000313" key="3">
    <source>
        <dbReference type="Proteomes" id="UP000295578"/>
    </source>
</evidence>
<sequence length="188" mass="20671">MAEFTVYDETDAPEQARPHLEAAKKRMGFVTTLNGVMAESPELLAGYNTLSELFGRSSLPRDAKHVVWITASVLNGCEYCVAAHSTLALRQRVPAGVVDALRAGHALDDPALEAARRFTGAMVTRRGWVDDEEIEAFLDAGYTRRHVLDIVLGIGMKTLSNYTNHIAHTPLDPAWKEQEWTAPGPDLT</sequence>
<dbReference type="PANTHER" id="PTHR35446">
    <property type="entry name" value="SI:CH211-175M2.5"/>
    <property type="match status" value="1"/>
</dbReference>
<dbReference type="RefSeq" id="WP_132195586.1">
    <property type="nucleotide sequence ID" value="NZ_SMKY01000025.1"/>
</dbReference>
<dbReference type="Proteomes" id="UP000295578">
    <property type="component" value="Unassembled WGS sequence"/>
</dbReference>
<evidence type="ECO:0000313" key="2">
    <source>
        <dbReference type="EMBL" id="TDD87194.1"/>
    </source>
</evidence>
<dbReference type="NCBIfam" id="TIGR00778">
    <property type="entry name" value="ahpD_dom"/>
    <property type="match status" value="1"/>
</dbReference>
<proteinExistence type="predicted"/>
<comment type="caution">
    <text evidence="2">The sequence shown here is derived from an EMBL/GenBank/DDBJ whole genome shotgun (WGS) entry which is preliminary data.</text>
</comment>
<dbReference type="InterPro" id="IPR003779">
    <property type="entry name" value="CMD-like"/>
</dbReference>
<dbReference type="Pfam" id="PF02627">
    <property type="entry name" value="CMD"/>
    <property type="match status" value="1"/>
</dbReference>
<feature type="domain" description="Carboxymuconolactone decarboxylase-like" evidence="1">
    <location>
        <begin position="41"/>
        <end position="118"/>
    </location>
</feature>
<protein>
    <submittedName>
        <fullName evidence="2">Carboxymuconolactone decarboxylase family protein</fullName>
    </submittedName>
</protein>
<dbReference type="Gene3D" id="1.20.1290.10">
    <property type="entry name" value="AhpD-like"/>
    <property type="match status" value="1"/>
</dbReference>
<dbReference type="OrthoDB" id="122912at2"/>
<accession>A0A4R5BSX4</accession>
<dbReference type="PANTHER" id="PTHR35446:SF3">
    <property type="entry name" value="CMD DOMAIN-CONTAINING PROTEIN"/>
    <property type="match status" value="1"/>
</dbReference>
<dbReference type="AlphaFoldDB" id="A0A4R5BSX4"/>
<dbReference type="GO" id="GO:0051920">
    <property type="term" value="F:peroxiredoxin activity"/>
    <property type="evidence" value="ECO:0007669"/>
    <property type="project" value="InterPro"/>
</dbReference>
<keyword evidence="3" id="KW-1185">Reference proteome</keyword>
<organism evidence="2 3">
    <name type="scientific">Actinomadura darangshiensis</name>
    <dbReference type="NCBI Taxonomy" id="705336"/>
    <lineage>
        <taxon>Bacteria</taxon>
        <taxon>Bacillati</taxon>
        <taxon>Actinomycetota</taxon>
        <taxon>Actinomycetes</taxon>
        <taxon>Streptosporangiales</taxon>
        <taxon>Thermomonosporaceae</taxon>
        <taxon>Actinomadura</taxon>
    </lineage>
</organism>
<reference evidence="2 3" key="1">
    <citation type="submission" date="2019-03" db="EMBL/GenBank/DDBJ databases">
        <title>Draft genome sequences of novel Actinobacteria.</title>
        <authorList>
            <person name="Sahin N."/>
            <person name="Ay H."/>
            <person name="Saygin H."/>
        </authorList>
    </citation>
    <scope>NUCLEOTIDE SEQUENCE [LARGE SCALE GENOMIC DNA]</scope>
    <source>
        <strain evidence="2 3">DSM 45941</strain>
    </source>
</reference>
<gene>
    <name evidence="2" type="ORF">E1293_08395</name>
</gene>
<dbReference type="InterPro" id="IPR029032">
    <property type="entry name" value="AhpD-like"/>
</dbReference>
<dbReference type="InterPro" id="IPR004675">
    <property type="entry name" value="AhpD_core"/>
</dbReference>
<evidence type="ECO:0000259" key="1">
    <source>
        <dbReference type="Pfam" id="PF02627"/>
    </source>
</evidence>